<organism evidence="1 2">
    <name type="scientific">Bacteroides reticulotermitis JCM 10512</name>
    <dbReference type="NCBI Taxonomy" id="1445607"/>
    <lineage>
        <taxon>Bacteria</taxon>
        <taxon>Pseudomonadati</taxon>
        <taxon>Bacteroidota</taxon>
        <taxon>Bacteroidia</taxon>
        <taxon>Bacteroidales</taxon>
        <taxon>Bacteroidaceae</taxon>
        <taxon>Bacteroides</taxon>
    </lineage>
</organism>
<comment type="caution">
    <text evidence="1">The sequence shown here is derived from an EMBL/GenBank/DDBJ whole genome shotgun (WGS) entry which is preliminary data.</text>
</comment>
<gene>
    <name evidence="1" type="ORF">JCM10512_3217</name>
</gene>
<evidence type="ECO:0000313" key="1">
    <source>
        <dbReference type="EMBL" id="GAE84843.1"/>
    </source>
</evidence>
<dbReference type="EMBL" id="BAIV01000020">
    <property type="protein sequence ID" value="GAE84843.1"/>
    <property type="molecule type" value="Genomic_DNA"/>
</dbReference>
<evidence type="ECO:0000313" key="2">
    <source>
        <dbReference type="Proteomes" id="UP000019131"/>
    </source>
</evidence>
<name>W4UW60_9BACE</name>
<keyword evidence="2" id="KW-1185">Reference proteome</keyword>
<evidence type="ECO:0008006" key="3">
    <source>
        <dbReference type="Google" id="ProtNLM"/>
    </source>
</evidence>
<reference evidence="1 2" key="1">
    <citation type="journal article" date="2014" name="Genome Announc.">
        <title>Draft Genome Sequence of Bacteroides reticulotermitis Strain JCM 10512T, Isolated from the Gut of a Termite.</title>
        <authorList>
            <person name="Yuki M."/>
            <person name="Oshima K."/>
            <person name="Suda W."/>
            <person name="Sakamoto M."/>
            <person name="Iida T."/>
            <person name="Hattori M."/>
            <person name="Ohkuma M."/>
        </authorList>
    </citation>
    <scope>NUCLEOTIDE SEQUENCE [LARGE SCALE GENOMIC DNA]</scope>
    <source>
        <strain evidence="1 2">JCM 10512</strain>
    </source>
</reference>
<accession>W4UW60</accession>
<protein>
    <recommendedName>
        <fullName evidence="3">Outer membrane protein beta-barrel domain-containing protein</fullName>
    </recommendedName>
</protein>
<dbReference type="Proteomes" id="UP000019131">
    <property type="component" value="Unassembled WGS sequence"/>
</dbReference>
<proteinExistence type="predicted"/>
<dbReference type="AlphaFoldDB" id="W4UW60"/>
<sequence>MNLYVNDVFNWKKEKFESFVDNYNFRNNRKRETQYMTFTVQYSFNSTKKSYRGKGAASDDLNRL</sequence>